<feature type="active site" evidence="12">
    <location>
        <position position="222"/>
    </location>
</feature>
<dbReference type="RefSeq" id="WP_192024709.1">
    <property type="nucleotide sequence ID" value="NZ_JACYTN010000004.1"/>
</dbReference>
<comment type="function">
    <text evidence="12">Catalyzes the reversible phosphatidyl group transfer from one phosphatidylglycerol molecule to another to form cardiolipin (CL) (diphosphatidylglycerol) and glycerol.</text>
</comment>
<keyword evidence="5 12" id="KW-0812">Transmembrane</keyword>
<dbReference type="HAMAP" id="MF_01916">
    <property type="entry name" value="Cardiolipin_synth_Cls"/>
    <property type="match status" value="1"/>
</dbReference>
<dbReference type="EMBL" id="JACYTN010000004">
    <property type="protein sequence ID" value="MBD8498314.1"/>
    <property type="molecule type" value="Genomic_DNA"/>
</dbReference>
<comment type="similarity">
    <text evidence="12">Belongs to the phospholipase D family. Cardiolipin synthase subfamily.</text>
</comment>
<protein>
    <recommendedName>
        <fullName evidence="12 13">Cardiolipin synthase</fullName>
        <shortName evidence="12">CL synthase</shortName>
        <ecNumber evidence="12 13">2.7.8.-</ecNumber>
    </recommendedName>
</protein>
<feature type="active site" evidence="12">
    <location>
        <position position="398"/>
    </location>
</feature>
<dbReference type="CDD" id="cd09110">
    <property type="entry name" value="PLDc_CLS_1"/>
    <property type="match status" value="1"/>
</dbReference>
<comment type="caution">
    <text evidence="15">The sequence shown here is derived from an EMBL/GenBank/DDBJ whole genome shotgun (WGS) entry which is preliminary data.</text>
</comment>
<evidence type="ECO:0000313" key="16">
    <source>
        <dbReference type="Proteomes" id="UP000634529"/>
    </source>
</evidence>
<keyword evidence="4 12" id="KW-0808">Transferase</keyword>
<feature type="active site" evidence="12">
    <location>
        <position position="215"/>
    </location>
</feature>
<comment type="subcellular location">
    <subcellularLocation>
        <location evidence="1 12">Cell membrane</location>
        <topology evidence="1 12">Multi-pass membrane protein</topology>
    </subcellularLocation>
</comment>
<keyword evidence="10 12" id="KW-0594">Phospholipid biosynthesis</keyword>
<dbReference type="SUPFAM" id="SSF56024">
    <property type="entry name" value="Phospholipase D/nuclease"/>
    <property type="match status" value="2"/>
</dbReference>
<dbReference type="PANTHER" id="PTHR21248">
    <property type="entry name" value="CARDIOLIPIN SYNTHASE"/>
    <property type="match status" value="1"/>
</dbReference>
<dbReference type="InterPro" id="IPR030874">
    <property type="entry name" value="Cardiolipin_synth_Firmi"/>
</dbReference>
<dbReference type="Gene3D" id="3.30.870.10">
    <property type="entry name" value="Endonuclease Chain A"/>
    <property type="match status" value="2"/>
</dbReference>
<evidence type="ECO:0000256" key="12">
    <source>
        <dbReference type="HAMAP-Rule" id="MF_01916"/>
    </source>
</evidence>
<evidence type="ECO:0000256" key="3">
    <source>
        <dbReference type="ARBA" id="ARBA00022516"/>
    </source>
</evidence>
<keyword evidence="8 12" id="KW-0443">Lipid metabolism</keyword>
<feature type="active site" evidence="12">
    <location>
        <position position="393"/>
    </location>
</feature>
<dbReference type="PANTHER" id="PTHR21248:SF20">
    <property type="entry name" value="CARDIOLIPIN SYNTHASE YWIE-RELATED"/>
    <property type="match status" value="1"/>
</dbReference>
<evidence type="ECO:0000256" key="6">
    <source>
        <dbReference type="ARBA" id="ARBA00022737"/>
    </source>
</evidence>
<evidence type="ECO:0000256" key="2">
    <source>
        <dbReference type="ARBA" id="ARBA00022475"/>
    </source>
</evidence>
<dbReference type="InterPro" id="IPR022924">
    <property type="entry name" value="Cardiolipin_synthase"/>
</dbReference>
<name>A0ABR9AW54_9BACL</name>
<dbReference type="InterPro" id="IPR025202">
    <property type="entry name" value="PLD-like_dom"/>
</dbReference>
<dbReference type="SMART" id="SM00155">
    <property type="entry name" value="PLDc"/>
    <property type="match status" value="2"/>
</dbReference>
<keyword evidence="9 12" id="KW-0472">Membrane</keyword>
<feature type="active site" evidence="12">
    <location>
        <position position="217"/>
    </location>
</feature>
<keyword evidence="2 12" id="KW-1003">Cell membrane</keyword>
<evidence type="ECO:0000256" key="1">
    <source>
        <dbReference type="ARBA" id="ARBA00004651"/>
    </source>
</evidence>
<dbReference type="InterPro" id="IPR001736">
    <property type="entry name" value="PLipase_D/transphosphatidylase"/>
</dbReference>
<evidence type="ECO:0000259" key="14">
    <source>
        <dbReference type="PROSITE" id="PS50035"/>
    </source>
</evidence>
<organism evidence="15 16">
    <name type="scientific">Paenibacillus arenosi</name>
    <dbReference type="NCBI Taxonomy" id="2774142"/>
    <lineage>
        <taxon>Bacteria</taxon>
        <taxon>Bacillati</taxon>
        <taxon>Bacillota</taxon>
        <taxon>Bacilli</taxon>
        <taxon>Bacillales</taxon>
        <taxon>Paenibacillaceae</taxon>
        <taxon>Paenibacillus</taxon>
    </lineage>
</organism>
<keyword evidence="6" id="KW-0677">Repeat</keyword>
<proteinExistence type="inferred from homology"/>
<evidence type="ECO:0000256" key="8">
    <source>
        <dbReference type="ARBA" id="ARBA00023098"/>
    </source>
</evidence>
<evidence type="ECO:0000256" key="4">
    <source>
        <dbReference type="ARBA" id="ARBA00022679"/>
    </source>
</evidence>
<evidence type="ECO:0000256" key="11">
    <source>
        <dbReference type="ARBA" id="ARBA00023264"/>
    </source>
</evidence>
<dbReference type="Pfam" id="PF13091">
    <property type="entry name" value="PLDc_2"/>
    <property type="match status" value="2"/>
</dbReference>
<feature type="active site" evidence="12">
    <location>
        <position position="391"/>
    </location>
</feature>
<dbReference type="Proteomes" id="UP000634529">
    <property type="component" value="Unassembled WGS sequence"/>
</dbReference>
<evidence type="ECO:0000256" key="5">
    <source>
        <dbReference type="ARBA" id="ARBA00022692"/>
    </source>
</evidence>
<evidence type="ECO:0000313" key="15">
    <source>
        <dbReference type="EMBL" id="MBD8498314.1"/>
    </source>
</evidence>
<keyword evidence="11 12" id="KW-1208">Phospholipid metabolism</keyword>
<reference evidence="15 16" key="1">
    <citation type="submission" date="2020-09" db="EMBL/GenBank/DDBJ databases">
        <title>Paenibacillus sp. CAU 1523 isolated from sand of Haeundae Beach.</title>
        <authorList>
            <person name="Kim W."/>
        </authorList>
    </citation>
    <scope>NUCLEOTIDE SEQUENCE [LARGE SCALE GENOMIC DNA]</scope>
    <source>
        <strain evidence="15 16">CAU 1523</strain>
    </source>
</reference>
<comment type="catalytic activity">
    <reaction evidence="12">
        <text>2 a 1,2-diacyl-sn-glycero-3-phospho-(1'-sn-glycerol) = a cardiolipin + glycerol</text>
        <dbReference type="Rhea" id="RHEA:31451"/>
        <dbReference type="ChEBI" id="CHEBI:17754"/>
        <dbReference type="ChEBI" id="CHEBI:62237"/>
        <dbReference type="ChEBI" id="CHEBI:64716"/>
    </reaction>
</comment>
<keyword evidence="16" id="KW-1185">Reference proteome</keyword>
<dbReference type="CDD" id="cd09112">
    <property type="entry name" value="PLDc_CLS_2"/>
    <property type="match status" value="1"/>
</dbReference>
<feature type="domain" description="PLD phosphodiesterase" evidence="14">
    <location>
        <begin position="386"/>
        <end position="413"/>
    </location>
</feature>
<dbReference type="InterPro" id="IPR027379">
    <property type="entry name" value="CLS_N"/>
</dbReference>
<feature type="transmembrane region" description="Helical" evidence="12">
    <location>
        <begin position="30"/>
        <end position="50"/>
    </location>
</feature>
<feature type="transmembrane region" description="Helical" evidence="12">
    <location>
        <begin position="6"/>
        <end position="23"/>
    </location>
</feature>
<keyword evidence="3 12" id="KW-0444">Lipid biosynthesis</keyword>
<gene>
    <name evidence="15" type="primary">cls</name>
    <name evidence="15" type="ORF">IFO66_08315</name>
</gene>
<evidence type="ECO:0000256" key="7">
    <source>
        <dbReference type="ARBA" id="ARBA00022989"/>
    </source>
</evidence>
<keyword evidence="7 12" id="KW-1133">Transmembrane helix</keyword>
<dbReference type="PROSITE" id="PS50035">
    <property type="entry name" value="PLD"/>
    <property type="match status" value="2"/>
</dbReference>
<accession>A0ABR9AW54</accession>
<feature type="domain" description="PLD phosphodiesterase" evidence="14">
    <location>
        <begin position="210"/>
        <end position="237"/>
    </location>
</feature>
<dbReference type="NCBIfam" id="TIGR04265">
    <property type="entry name" value="bac_cardiolipin"/>
    <property type="match status" value="1"/>
</dbReference>
<evidence type="ECO:0000256" key="13">
    <source>
        <dbReference type="NCBIfam" id="TIGR04265"/>
    </source>
</evidence>
<dbReference type="EC" id="2.7.8.-" evidence="12 13"/>
<evidence type="ECO:0000256" key="10">
    <source>
        <dbReference type="ARBA" id="ARBA00023209"/>
    </source>
</evidence>
<sequence length="473" mass="54474">MLWVIAILVIYIIQLITIVFLEHKHPSKTVAWLLISFCFPLIGFVLYYFVAQDYTARRRVRHNRYEGDLLGRIKSITRITNLNSMNNVYMRKQPRLFGLVSALSDSPMTGCNRTVILTNGQETYNALIEGLKSATHHIHMEFYIIRDDVIGRMIQELLIQKASEGVQVRVIADGIGSLELNQAYVTKLRKAGVEFHFFLPLAVSLFRRRLNYRNHRKIVVVDGRIGYVGGLNIGDEYAGYHEKLGFWRDTHMQIEGDAVYALQAVFLHDWSFASGQKVWQEELFPPHQCTGDEQVKMVSSGPDADLAATQELFFGALISAQERIWMMTPYFVPDLSIRLALKTAGMSGVDVRIIIPHQSDSNIVDWAARSYLEEMMKAGVKFYEYQQGFCHAKTLIIDKTLACIGTANMDMRSFYCNFELNAILFDSKAIYRVETDFLEDFEVSREIEYRHFMERSHKQRVMEAISRMLSPLL</sequence>
<dbReference type="Pfam" id="PF13396">
    <property type="entry name" value="PLDc_N"/>
    <property type="match status" value="1"/>
</dbReference>
<evidence type="ECO:0000256" key="9">
    <source>
        <dbReference type="ARBA" id="ARBA00023136"/>
    </source>
</evidence>